<keyword evidence="1" id="KW-0032">Aminotransferase</keyword>
<dbReference type="AlphaFoldDB" id="A0A9D9N7M2"/>
<reference evidence="1" key="1">
    <citation type="submission" date="2020-10" db="EMBL/GenBank/DDBJ databases">
        <authorList>
            <person name="Gilroy R."/>
        </authorList>
    </citation>
    <scope>NUCLEOTIDE SEQUENCE</scope>
    <source>
        <strain evidence="1">E3-2379</strain>
    </source>
</reference>
<evidence type="ECO:0000313" key="2">
    <source>
        <dbReference type="Proteomes" id="UP000823618"/>
    </source>
</evidence>
<dbReference type="Gene3D" id="3.40.640.10">
    <property type="entry name" value="Type I PLP-dependent aspartate aminotransferase-like (Major domain)"/>
    <property type="match status" value="1"/>
</dbReference>
<evidence type="ECO:0000313" key="1">
    <source>
        <dbReference type="EMBL" id="MBO8463070.1"/>
    </source>
</evidence>
<sequence length="60" mass="6894">MKDCPLKIMTPGPVQVRENVRMARSLKTTNSDLDPVFYEEYKETCDNIAKMLHTTGTVYI</sequence>
<feature type="non-terminal residue" evidence="1">
    <location>
        <position position="60"/>
    </location>
</feature>
<comment type="caution">
    <text evidence="1">The sequence shown here is derived from an EMBL/GenBank/DDBJ whole genome shotgun (WGS) entry which is preliminary data.</text>
</comment>
<keyword evidence="1" id="KW-0808">Transferase</keyword>
<dbReference type="EMBL" id="JADIML010000111">
    <property type="protein sequence ID" value="MBO8463070.1"/>
    <property type="molecule type" value="Genomic_DNA"/>
</dbReference>
<organism evidence="1 2">
    <name type="scientific">Candidatus Scybalomonas excrementavium</name>
    <dbReference type="NCBI Taxonomy" id="2840943"/>
    <lineage>
        <taxon>Bacteria</taxon>
        <taxon>Bacillati</taxon>
        <taxon>Bacillota</taxon>
        <taxon>Clostridia</taxon>
        <taxon>Lachnospirales</taxon>
        <taxon>Lachnospiraceae</taxon>
        <taxon>Lachnospiraceae incertae sedis</taxon>
        <taxon>Candidatus Scybalomonas</taxon>
    </lineage>
</organism>
<proteinExistence type="predicted"/>
<dbReference type="Proteomes" id="UP000823618">
    <property type="component" value="Unassembled WGS sequence"/>
</dbReference>
<gene>
    <name evidence="1" type="ORF">IAC13_03980</name>
</gene>
<name>A0A9D9N7M2_9FIRM</name>
<dbReference type="GO" id="GO:0008483">
    <property type="term" value="F:transaminase activity"/>
    <property type="evidence" value="ECO:0007669"/>
    <property type="project" value="UniProtKB-KW"/>
</dbReference>
<protein>
    <submittedName>
        <fullName evidence="1">Alanine--glyoxylate aminotransferase family protein</fullName>
    </submittedName>
</protein>
<accession>A0A9D9N7M2</accession>
<reference evidence="1" key="2">
    <citation type="journal article" date="2021" name="PeerJ">
        <title>Extensive microbial diversity within the chicken gut microbiome revealed by metagenomics and culture.</title>
        <authorList>
            <person name="Gilroy R."/>
            <person name="Ravi A."/>
            <person name="Getino M."/>
            <person name="Pursley I."/>
            <person name="Horton D.L."/>
            <person name="Alikhan N.F."/>
            <person name="Baker D."/>
            <person name="Gharbi K."/>
            <person name="Hall N."/>
            <person name="Watson M."/>
            <person name="Adriaenssens E.M."/>
            <person name="Foster-Nyarko E."/>
            <person name="Jarju S."/>
            <person name="Secka A."/>
            <person name="Antonio M."/>
            <person name="Oren A."/>
            <person name="Chaudhuri R.R."/>
            <person name="La Ragione R."/>
            <person name="Hildebrand F."/>
            <person name="Pallen M.J."/>
        </authorList>
    </citation>
    <scope>NUCLEOTIDE SEQUENCE</scope>
    <source>
        <strain evidence="1">E3-2379</strain>
    </source>
</reference>
<dbReference type="InterPro" id="IPR015421">
    <property type="entry name" value="PyrdxlP-dep_Trfase_major"/>
</dbReference>